<evidence type="ECO:0000256" key="8">
    <source>
        <dbReference type="RuleBase" id="RU362125"/>
    </source>
</evidence>
<gene>
    <name evidence="12" type="ORF">DFR67_107273</name>
</gene>
<sequence>MTWDFSTEPEFQEKLEWIKTFVEQEVEPLDVLFPGCEYLPLDDERRKIVDPLKQRVRDQGLWAAHLGAELGGQGYGAVKLTLINEILGRTDWGPIIFGTQAPDTGNAEILARFGTDAQRERYLAPLLAGEVFSCFSMTEPQGGADPGVFTTRAERDGDDWIITGSKYWSSNAAVASFFIVVAITNPDVPVHKGATTFLVPAESEGVVIEASHHLFGAHRHEPGHSLVRYESVRVSSDAMLGTEGAGFEVAQSRLAGGRLHHAMRSIGVAQKAIDMMAERALSRETKGSLLADKQLVQAAIADSYTELMPFRLAVLHAAWLIDERGEHAARTDIGALKVLTPKVLQSITLRAIQIHGGLGATEQLPLVDMLMTGIALGLADGPTDVHKMNLARGLLKGYKADDPMWPSQFLGRKIEAAQIKYGDLVDAVPTVPAGPPNSP</sequence>
<organism evidence="12 13">
    <name type="scientific">Williamsia limnetica</name>
    <dbReference type="NCBI Taxonomy" id="882452"/>
    <lineage>
        <taxon>Bacteria</taxon>
        <taxon>Bacillati</taxon>
        <taxon>Actinomycetota</taxon>
        <taxon>Actinomycetes</taxon>
        <taxon>Mycobacteriales</taxon>
        <taxon>Nocardiaceae</taxon>
        <taxon>Williamsia</taxon>
    </lineage>
</organism>
<keyword evidence="13" id="KW-1185">Reference proteome</keyword>
<dbReference type="OrthoDB" id="8876745at2"/>
<dbReference type="InterPro" id="IPR036250">
    <property type="entry name" value="AcylCo_DH-like_C"/>
</dbReference>
<dbReference type="InterPro" id="IPR046373">
    <property type="entry name" value="Acyl-CoA_Oxase/DH_mid-dom_sf"/>
</dbReference>
<dbReference type="FunFam" id="2.40.110.10:FF:000002">
    <property type="entry name" value="Acyl-CoA dehydrogenase fadE12"/>
    <property type="match status" value="1"/>
</dbReference>
<evidence type="ECO:0000313" key="13">
    <source>
        <dbReference type="Proteomes" id="UP000247591"/>
    </source>
</evidence>
<dbReference type="Gene3D" id="2.40.110.10">
    <property type="entry name" value="Butyryl-CoA Dehydrogenase, subunit A, domain 2"/>
    <property type="match status" value="1"/>
</dbReference>
<evidence type="ECO:0000256" key="4">
    <source>
        <dbReference type="ARBA" id="ARBA00022630"/>
    </source>
</evidence>
<comment type="caution">
    <text evidence="12">The sequence shown here is derived from an EMBL/GenBank/DDBJ whole genome shotgun (WGS) entry which is preliminary data.</text>
</comment>
<dbReference type="InterPro" id="IPR009075">
    <property type="entry name" value="AcylCo_DH/oxidase_C"/>
</dbReference>
<evidence type="ECO:0000256" key="5">
    <source>
        <dbReference type="ARBA" id="ARBA00022827"/>
    </source>
</evidence>
<dbReference type="RefSeq" id="WP_110470076.1">
    <property type="nucleotide sequence ID" value="NZ_QJSP01000007.1"/>
</dbReference>
<evidence type="ECO:0000313" key="12">
    <source>
        <dbReference type="EMBL" id="PYE17028.1"/>
    </source>
</evidence>
<dbReference type="InterPro" id="IPR050741">
    <property type="entry name" value="Acyl-CoA_dehydrogenase"/>
</dbReference>
<proteinExistence type="inferred from homology"/>
<dbReference type="SUPFAM" id="SSF56645">
    <property type="entry name" value="Acyl-CoA dehydrogenase NM domain-like"/>
    <property type="match status" value="1"/>
</dbReference>
<dbReference type="InterPro" id="IPR009100">
    <property type="entry name" value="AcylCoA_DH/oxidase_NM_dom_sf"/>
</dbReference>
<dbReference type="GO" id="GO:0033539">
    <property type="term" value="P:fatty acid beta-oxidation using acyl-CoA dehydrogenase"/>
    <property type="evidence" value="ECO:0007669"/>
    <property type="project" value="TreeGrafter"/>
</dbReference>
<keyword evidence="6 8" id="KW-0560">Oxidoreductase</keyword>
<evidence type="ECO:0000259" key="10">
    <source>
        <dbReference type="Pfam" id="PF02770"/>
    </source>
</evidence>
<comment type="similarity">
    <text evidence="2 8">Belongs to the acyl-CoA dehydrogenase family.</text>
</comment>
<comment type="subunit">
    <text evidence="3">Homodimer.</text>
</comment>
<dbReference type="PANTHER" id="PTHR48083:SF13">
    <property type="entry name" value="ACYL-COA DEHYDROGENASE FAMILY MEMBER 11"/>
    <property type="match status" value="1"/>
</dbReference>
<dbReference type="GO" id="GO:0003995">
    <property type="term" value="F:acyl-CoA dehydrogenase activity"/>
    <property type="evidence" value="ECO:0007669"/>
    <property type="project" value="TreeGrafter"/>
</dbReference>
<dbReference type="AlphaFoldDB" id="A0A318RI92"/>
<protein>
    <submittedName>
        <fullName evidence="12">Alkylation response protein AidB-like acyl-CoA dehydrogenase</fullName>
    </submittedName>
</protein>
<evidence type="ECO:0000256" key="7">
    <source>
        <dbReference type="ARBA" id="ARBA00052546"/>
    </source>
</evidence>
<evidence type="ECO:0000256" key="1">
    <source>
        <dbReference type="ARBA" id="ARBA00001974"/>
    </source>
</evidence>
<evidence type="ECO:0000259" key="11">
    <source>
        <dbReference type="Pfam" id="PF02771"/>
    </source>
</evidence>
<dbReference type="PANTHER" id="PTHR48083">
    <property type="entry name" value="MEDIUM-CHAIN SPECIFIC ACYL-COA DEHYDROGENASE, MITOCHONDRIAL-RELATED"/>
    <property type="match status" value="1"/>
</dbReference>
<dbReference type="Gene3D" id="1.20.140.10">
    <property type="entry name" value="Butyryl-CoA Dehydrogenase, subunit A, domain 3"/>
    <property type="match status" value="1"/>
</dbReference>
<dbReference type="Pfam" id="PF02770">
    <property type="entry name" value="Acyl-CoA_dh_M"/>
    <property type="match status" value="1"/>
</dbReference>
<comment type="cofactor">
    <cofactor evidence="1 8">
        <name>FAD</name>
        <dbReference type="ChEBI" id="CHEBI:57692"/>
    </cofactor>
</comment>
<name>A0A318RI92_WILLI</name>
<evidence type="ECO:0000256" key="3">
    <source>
        <dbReference type="ARBA" id="ARBA00011738"/>
    </source>
</evidence>
<reference evidence="12 13" key="1">
    <citation type="submission" date="2018-06" db="EMBL/GenBank/DDBJ databases">
        <title>Genomic Encyclopedia of Type Strains, Phase IV (KMG-IV): sequencing the most valuable type-strain genomes for metagenomic binning, comparative biology and taxonomic classification.</title>
        <authorList>
            <person name="Goeker M."/>
        </authorList>
    </citation>
    <scope>NUCLEOTIDE SEQUENCE [LARGE SCALE GENOMIC DNA]</scope>
    <source>
        <strain evidence="12 13">DSM 45521</strain>
    </source>
</reference>
<dbReference type="GO" id="GO:0005737">
    <property type="term" value="C:cytoplasm"/>
    <property type="evidence" value="ECO:0007669"/>
    <property type="project" value="TreeGrafter"/>
</dbReference>
<dbReference type="InterPro" id="IPR013786">
    <property type="entry name" value="AcylCoA_DH/ox_N"/>
</dbReference>
<dbReference type="SUPFAM" id="SSF47203">
    <property type="entry name" value="Acyl-CoA dehydrogenase C-terminal domain-like"/>
    <property type="match status" value="1"/>
</dbReference>
<dbReference type="EMBL" id="QJSP01000007">
    <property type="protein sequence ID" value="PYE17028.1"/>
    <property type="molecule type" value="Genomic_DNA"/>
</dbReference>
<dbReference type="Pfam" id="PF02771">
    <property type="entry name" value="Acyl-CoA_dh_N"/>
    <property type="match status" value="1"/>
</dbReference>
<dbReference type="Gene3D" id="1.10.540.10">
    <property type="entry name" value="Acyl-CoA dehydrogenase/oxidase, N-terminal domain"/>
    <property type="match status" value="1"/>
</dbReference>
<evidence type="ECO:0000259" key="9">
    <source>
        <dbReference type="Pfam" id="PF00441"/>
    </source>
</evidence>
<feature type="domain" description="Acyl-CoA dehydrogenase/oxidase N-terminal" evidence="11">
    <location>
        <begin position="17"/>
        <end position="130"/>
    </location>
</feature>
<feature type="domain" description="Acyl-CoA dehydrogenase/oxidase C-terminal" evidence="9">
    <location>
        <begin position="244"/>
        <end position="395"/>
    </location>
</feature>
<keyword evidence="4 8" id="KW-0285">Flavoprotein</keyword>
<feature type="domain" description="Acyl-CoA oxidase/dehydrogenase middle" evidence="10">
    <location>
        <begin position="134"/>
        <end position="221"/>
    </location>
</feature>
<keyword evidence="5 8" id="KW-0274">FAD</keyword>
<evidence type="ECO:0000256" key="6">
    <source>
        <dbReference type="ARBA" id="ARBA00023002"/>
    </source>
</evidence>
<accession>A0A318RI92</accession>
<dbReference type="InterPro" id="IPR037069">
    <property type="entry name" value="AcylCoA_DH/ox_N_sf"/>
</dbReference>
<dbReference type="Pfam" id="PF00441">
    <property type="entry name" value="Acyl-CoA_dh_1"/>
    <property type="match status" value="1"/>
</dbReference>
<dbReference type="InterPro" id="IPR006091">
    <property type="entry name" value="Acyl-CoA_Oxase/DH_mid-dom"/>
</dbReference>
<dbReference type="GO" id="GO:0050660">
    <property type="term" value="F:flavin adenine dinucleotide binding"/>
    <property type="evidence" value="ECO:0007669"/>
    <property type="project" value="InterPro"/>
</dbReference>
<comment type="catalytic activity">
    <reaction evidence="7">
        <text>a 2,3-saturated acyl-CoA + A = a 2,3-dehydroacyl-CoA + AH2</text>
        <dbReference type="Rhea" id="RHEA:48608"/>
        <dbReference type="ChEBI" id="CHEBI:13193"/>
        <dbReference type="ChEBI" id="CHEBI:17499"/>
        <dbReference type="ChEBI" id="CHEBI:60015"/>
        <dbReference type="ChEBI" id="CHEBI:65111"/>
    </reaction>
</comment>
<evidence type="ECO:0000256" key="2">
    <source>
        <dbReference type="ARBA" id="ARBA00009347"/>
    </source>
</evidence>
<dbReference type="Proteomes" id="UP000247591">
    <property type="component" value="Unassembled WGS sequence"/>
</dbReference>